<evidence type="ECO:0008006" key="3">
    <source>
        <dbReference type="Google" id="ProtNLM"/>
    </source>
</evidence>
<protein>
    <recommendedName>
        <fullName evidence="3">PPM-type phosphatase domain-containing protein</fullName>
    </recommendedName>
</protein>
<name>A0A0G1ESU7_9BACT</name>
<dbReference type="AlphaFoldDB" id="A0A0G1ESU7"/>
<proteinExistence type="predicted"/>
<accession>A0A0G1ESU7</accession>
<dbReference type="InterPro" id="IPR036457">
    <property type="entry name" value="PPM-type-like_dom_sf"/>
</dbReference>
<dbReference type="STRING" id="1618436.UV59_C0002G0026"/>
<comment type="caution">
    <text evidence="1">The sequence shown here is derived from an EMBL/GenBank/DDBJ whole genome shotgun (WGS) entry which is preliminary data.</text>
</comment>
<dbReference type="EMBL" id="LCFB01000002">
    <property type="protein sequence ID" value="KKS86151.1"/>
    <property type="molecule type" value="Genomic_DNA"/>
</dbReference>
<evidence type="ECO:0000313" key="2">
    <source>
        <dbReference type="Proteomes" id="UP000034543"/>
    </source>
</evidence>
<evidence type="ECO:0000313" key="1">
    <source>
        <dbReference type="EMBL" id="KKS86151.1"/>
    </source>
</evidence>
<reference evidence="1 2" key="1">
    <citation type="journal article" date="2015" name="Nature">
        <title>rRNA introns, odd ribosomes, and small enigmatic genomes across a large radiation of phyla.</title>
        <authorList>
            <person name="Brown C.T."/>
            <person name="Hug L.A."/>
            <person name="Thomas B.C."/>
            <person name="Sharon I."/>
            <person name="Castelle C.J."/>
            <person name="Singh A."/>
            <person name="Wilkins M.J."/>
            <person name="Williams K.H."/>
            <person name="Banfield J.F."/>
        </authorList>
    </citation>
    <scope>NUCLEOTIDE SEQUENCE [LARGE SCALE GENOMIC DNA]</scope>
</reference>
<dbReference type="Proteomes" id="UP000034543">
    <property type="component" value="Unassembled WGS sequence"/>
</dbReference>
<gene>
    <name evidence="1" type="ORF">UV59_C0002G0026</name>
</gene>
<organism evidence="1 2">
    <name type="scientific">Candidatus Gottesmanbacteria bacterium GW2011_GWA1_43_11</name>
    <dbReference type="NCBI Taxonomy" id="1618436"/>
    <lineage>
        <taxon>Bacteria</taxon>
        <taxon>Candidatus Gottesmaniibacteriota</taxon>
    </lineage>
</organism>
<dbReference type="SUPFAM" id="SSF81606">
    <property type="entry name" value="PP2C-like"/>
    <property type="match status" value="1"/>
</dbReference>
<sequence>MGMLNPFPHAPLKELELRIASFETETHDWKSEVRTFPQECLLLAQGFGPDAAMIATEIAETALLAYKIQRRKQFYWEFRERLVSQIITITARKLIRLPINTATRQGSLAILAFSDRTWWFGAIGESTLIILRKNEQPLEKYVGLASSQLLGQTKQVTPLLKSGESRVGDWYCLQTRGVISEVAFKSAVEAVASATDPTVLVTQLQDLLNHESVQNAAVAVVFKTLV</sequence>